<feature type="transmembrane region" description="Helical" evidence="7">
    <location>
        <begin position="170"/>
        <end position="192"/>
    </location>
</feature>
<comment type="caution">
    <text evidence="8">The sequence shown here is derived from an EMBL/GenBank/DDBJ whole genome shotgun (WGS) entry which is preliminary data.</text>
</comment>
<dbReference type="Proteomes" id="UP000635384">
    <property type="component" value="Unassembled WGS sequence"/>
</dbReference>
<feature type="transmembrane region" description="Helical" evidence="7">
    <location>
        <begin position="79"/>
        <end position="101"/>
    </location>
</feature>
<evidence type="ECO:0000313" key="8">
    <source>
        <dbReference type="EMBL" id="MBD2842969.1"/>
    </source>
</evidence>
<evidence type="ECO:0000256" key="4">
    <source>
        <dbReference type="ARBA" id="ARBA00022989"/>
    </source>
</evidence>
<evidence type="ECO:0000256" key="7">
    <source>
        <dbReference type="SAM" id="Phobius"/>
    </source>
</evidence>
<reference evidence="8 9" key="1">
    <citation type="submission" date="2020-09" db="EMBL/GenBank/DDBJ databases">
        <authorList>
            <person name="Yoon J.-W."/>
        </authorList>
    </citation>
    <scope>NUCLEOTIDE SEQUENCE [LARGE SCALE GENOMIC DNA]</scope>
    <source>
        <strain evidence="8 9">KMU-140</strain>
    </source>
</reference>
<feature type="transmembrane region" description="Helical" evidence="7">
    <location>
        <begin position="254"/>
        <end position="276"/>
    </location>
</feature>
<accession>A0ABR8KSM6</accession>
<dbReference type="EMBL" id="JACXLC010000001">
    <property type="protein sequence ID" value="MBD2842969.1"/>
    <property type="molecule type" value="Genomic_DNA"/>
</dbReference>
<keyword evidence="9" id="KW-1185">Reference proteome</keyword>
<evidence type="ECO:0000313" key="9">
    <source>
        <dbReference type="Proteomes" id="UP000635384"/>
    </source>
</evidence>
<evidence type="ECO:0000256" key="1">
    <source>
        <dbReference type="ARBA" id="ARBA00004141"/>
    </source>
</evidence>
<dbReference type="InterPro" id="IPR002549">
    <property type="entry name" value="AI-2E-like"/>
</dbReference>
<evidence type="ECO:0000256" key="3">
    <source>
        <dbReference type="ARBA" id="ARBA00022692"/>
    </source>
</evidence>
<feature type="transmembrane region" description="Helical" evidence="7">
    <location>
        <begin position="324"/>
        <end position="353"/>
    </location>
</feature>
<name>A0ABR8KSM6_9SPHN</name>
<keyword evidence="3 7" id="KW-0812">Transmembrane</keyword>
<evidence type="ECO:0000256" key="2">
    <source>
        <dbReference type="ARBA" id="ARBA00009773"/>
    </source>
</evidence>
<keyword evidence="4 7" id="KW-1133">Transmembrane helix</keyword>
<dbReference type="Pfam" id="PF01594">
    <property type="entry name" value="AI-2E_transport"/>
    <property type="match status" value="1"/>
</dbReference>
<gene>
    <name evidence="8" type="ORF">IB285_11970</name>
</gene>
<feature type="region of interest" description="Disordered" evidence="6">
    <location>
        <begin position="380"/>
        <end position="402"/>
    </location>
</feature>
<keyword evidence="5 7" id="KW-0472">Membrane</keyword>
<sequence>MFGLYGPTSSVMSTEPHHTSELQQASFLLVLAAVTFLLVWISWPFATPLLWSALAAIMFQPLYKWALIKCRGRRNPAALLTLMVILLAVILPALWIGTLVVREALTLIAALQEDPIDLAAMASDVYAMLPGVVQEMVDRSGWTDMSEAQTRLQEILGESAGMLASEAVSIGSGALGFILSFGLALYVTYFLLRDGSRIGETILHSAPIEREIADRLAERFLGIVRATIKGSGVVGLVQGTLGGITMAIVGMQSALLLGVLMAILALIPAVGTALVWAPVGVWLLVTGSIWEGIFVLGAGFIVISSADNVLRPILVGRDTGIPDWIILVTTLGGLSIAGFSGIVLGPLVAGLFLASWSILQEQRAEDEEAAALYRTRVGIDGKARPDTDDPKDPEPVRQHEDA</sequence>
<feature type="transmembrane region" description="Helical" evidence="7">
    <location>
        <begin position="282"/>
        <end position="303"/>
    </location>
</feature>
<comment type="similarity">
    <text evidence="2">Belongs to the autoinducer-2 exporter (AI-2E) (TC 2.A.86) family.</text>
</comment>
<dbReference type="PANTHER" id="PTHR21716">
    <property type="entry name" value="TRANSMEMBRANE PROTEIN"/>
    <property type="match status" value="1"/>
</dbReference>
<evidence type="ECO:0000256" key="6">
    <source>
        <dbReference type="SAM" id="MobiDB-lite"/>
    </source>
</evidence>
<proteinExistence type="inferred from homology"/>
<organism evidence="8 9">
    <name type="scientific">Erythrobacter rubeus</name>
    <dbReference type="NCBI Taxonomy" id="2760803"/>
    <lineage>
        <taxon>Bacteria</taxon>
        <taxon>Pseudomonadati</taxon>
        <taxon>Pseudomonadota</taxon>
        <taxon>Alphaproteobacteria</taxon>
        <taxon>Sphingomonadales</taxon>
        <taxon>Erythrobacteraceae</taxon>
        <taxon>Erythrobacter/Porphyrobacter group</taxon>
        <taxon>Erythrobacter</taxon>
    </lineage>
</organism>
<protein>
    <submittedName>
        <fullName evidence="8">AI-2E family transporter</fullName>
    </submittedName>
</protein>
<comment type="subcellular location">
    <subcellularLocation>
        <location evidence="1">Membrane</location>
        <topology evidence="1">Multi-pass membrane protein</topology>
    </subcellularLocation>
</comment>
<evidence type="ECO:0000256" key="5">
    <source>
        <dbReference type="ARBA" id="ARBA00023136"/>
    </source>
</evidence>
<dbReference type="PANTHER" id="PTHR21716:SF4">
    <property type="entry name" value="TRANSMEMBRANE PROTEIN 245"/>
    <property type="match status" value="1"/>
</dbReference>